<evidence type="ECO:0000256" key="4">
    <source>
        <dbReference type="ARBA" id="ARBA00022825"/>
    </source>
</evidence>
<feature type="domain" description="Peptidase S8/S53" evidence="7">
    <location>
        <begin position="248"/>
        <end position="530"/>
    </location>
</feature>
<dbReference type="InterPro" id="IPR036852">
    <property type="entry name" value="Peptidase_S8/S53_dom_sf"/>
</dbReference>
<dbReference type="Proteomes" id="UP000682739">
    <property type="component" value="Chromosome"/>
</dbReference>
<dbReference type="InterPro" id="IPR000209">
    <property type="entry name" value="Peptidase_S8/S53_dom"/>
</dbReference>
<dbReference type="RefSeq" id="WP_208831776.1">
    <property type="nucleotide sequence ID" value="NZ_CP072110.1"/>
</dbReference>
<dbReference type="GO" id="GO:0006508">
    <property type="term" value="P:proteolysis"/>
    <property type="evidence" value="ECO:0007669"/>
    <property type="project" value="UniProtKB-KW"/>
</dbReference>
<name>A0A975HI00_9GAMM</name>
<dbReference type="InterPro" id="IPR050131">
    <property type="entry name" value="Peptidase_S8_subtilisin-like"/>
</dbReference>
<proteinExistence type="inferred from homology"/>
<feature type="active site" description="Charge relay system" evidence="5 6">
    <location>
        <position position="257"/>
    </location>
</feature>
<protein>
    <submittedName>
        <fullName evidence="8">S8 family peptidase</fullName>
    </submittedName>
</protein>
<dbReference type="GO" id="GO:0004252">
    <property type="term" value="F:serine-type endopeptidase activity"/>
    <property type="evidence" value="ECO:0007669"/>
    <property type="project" value="UniProtKB-UniRule"/>
</dbReference>
<keyword evidence="4 6" id="KW-0720">Serine protease</keyword>
<dbReference type="KEGG" id="psym:J1N51_13530"/>
<dbReference type="PANTHER" id="PTHR43806:SF65">
    <property type="entry name" value="SERINE PROTEASE APRX"/>
    <property type="match status" value="1"/>
</dbReference>
<evidence type="ECO:0000259" key="7">
    <source>
        <dbReference type="Pfam" id="PF00082"/>
    </source>
</evidence>
<evidence type="ECO:0000256" key="3">
    <source>
        <dbReference type="ARBA" id="ARBA00022801"/>
    </source>
</evidence>
<dbReference type="Pfam" id="PF00082">
    <property type="entry name" value="Peptidase_S8"/>
    <property type="match status" value="1"/>
</dbReference>
<dbReference type="Gene3D" id="3.40.50.200">
    <property type="entry name" value="Peptidase S8/S53 domain"/>
    <property type="match status" value="1"/>
</dbReference>
<dbReference type="AlphaFoldDB" id="A0A975HI00"/>
<keyword evidence="9" id="KW-1185">Reference proteome</keyword>
<dbReference type="PANTHER" id="PTHR43806">
    <property type="entry name" value="PEPTIDASE S8"/>
    <property type="match status" value="1"/>
</dbReference>
<evidence type="ECO:0000313" key="8">
    <source>
        <dbReference type="EMBL" id="QTH63721.1"/>
    </source>
</evidence>
<dbReference type="InterPro" id="IPR015500">
    <property type="entry name" value="Peptidase_S8_subtilisin-rel"/>
</dbReference>
<evidence type="ECO:0000256" key="1">
    <source>
        <dbReference type="ARBA" id="ARBA00011073"/>
    </source>
</evidence>
<evidence type="ECO:0000256" key="6">
    <source>
        <dbReference type="PROSITE-ProRule" id="PRU01240"/>
    </source>
</evidence>
<comment type="similarity">
    <text evidence="1 6">Belongs to the peptidase S8 family.</text>
</comment>
<dbReference type="PRINTS" id="PR00723">
    <property type="entry name" value="SUBTILISIN"/>
</dbReference>
<accession>A0A975HI00</accession>
<organism evidence="8 9">
    <name type="scientific">Psychrosphaera ytuae</name>
    <dbReference type="NCBI Taxonomy" id="2820710"/>
    <lineage>
        <taxon>Bacteria</taxon>
        <taxon>Pseudomonadati</taxon>
        <taxon>Pseudomonadota</taxon>
        <taxon>Gammaproteobacteria</taxon>
        <taxon>Alteromonadales</taxon>
        <taxon>Pseudoalteromonadaceae</taxon>
        <taxon>Psychrosphaera</taxon>
    </lineage>
</organism>
<evidence type="ECO:0000256" key="5">
    <source>
        <dbReference type="PIRSR" id="PIRSR615500-1"/>
    </source>
</evidence>
<feature type="active site" description="Charge relay system" evidence="5 6">
    <location>
        <position position="292"/>
    </location>
</feature>
<dbReference type="PROSITE" id="PS51892">
    <property type="entry name" value="SUBTILASE"/>
    <property type="match status" value="1"/>
</dbReference>
<evidence type="ECO:0000313" key="9">
    <source>
        <dbReference type="Proteomes" id="UP000682739"/>
    </source>
</evidence>
<reference evidence="8" key="1">
    <citation type="submission" date="2021-03" db="EMBL/GenBank/DDBJ databases">
        <title>Description of Psychrosphaera ytuae sp. nov. isolated from deep sea sediment of South China Sea.</title>
        <authorList>
            <person name="Zhang J."/>
            <person name="Xu X.-D."/>
        </authorList>
    </citation>
    <scope>NUCLEOTIDE SEQUENCE</scope>
    <source>
        <strain evidence="8">MTZ26</strain>
    </source>
</reference>
<feature type="active site" description="Charge relay system" evidence="5 6">
    <location>
        <position position="491"/>
    </location>
</feature>
<evidence type="ECO:0000256" key="2">
    <source>
        <dbReference type="ARBA" id="ARBA00022670"/>
    </source>
</evidence>
<keyword evidence="2 6" id="KW-0645">Protease</keyword>
<sequence length="727" mass="79971">MFLPRLSNKKWSLVFAVVSLVASVIALTGMKSYQPTNAYILQGASKGSMITLVNKIGGKVVHDFAVIPAISALLTDEQVSAIKKTNPLIRMFSDAKVQINSKSNEWQNSQPIRFKTDKKKAVWVAKNRTKETGFVDSVAIDWPAENGELKKLKVNGQLVAKKVTGQHITYYFDEPVEVKPGKKLKLTMKFDDLQNVNDQDYRISFNLMSGETVAMNSVKEEVTRGENRDTYFPAQVNADQLHQVGITGRGVGVAVIDSGLDSFEQLEYNTYGEQRNIHRVSVIDVLEDEYGHGSHVTSLIANSSSTTTDEGYATLSYNGIAPDVDLISIKAFDGEGSSTYADILTAIDYVLQNKDELNIKVLNLSFGSEVQSLYNFDPINRALIKVWQEGITVVASAGNTGPDALTVGVPGNNPFIITVGATTDNYTPYNIGDDMLASFSSSGPTHAGFIKPEIVAPGAHMQGLVGQDSFLMQNYGMYGDEYNYFSMSGTSQATAVTTGIVALMLQEQPDLSPDDVKCRLMATARMAQTDDEELLYSIFRQGAGLVDAFAAVTSQYKGCANRNIDVEEQLANLDGFYIGPARYNKETQEYYLVHNEDYVWDGSTDQDMIDDFVASKGLIFYDKEIPTSTKPKSKGLIFYDKEVPTSTKSKSNGLIFYDKEIPSSSGSKTKGLIFYDKEAPSSTKANTKGLIFYDKEAPSSTKSSTQGLIFYDKEAPSRVKTNWVVFD</sequence>
<gene>
    <name evidence="8" type="ORF">J1N51_13530</name>
</gene>
<dbReference type="EMBL" id="CP072110">
    <property type="protein sequence ID" value="QTH63721.1"/>
    <property type="molecule type" value="Genomic_DNA"/>
</dbReference>
<keyword evidence="3 6" id="KW-0378">Hydrolase</keyword>
<dbReference type="CDD" id="cd07487">
    <property type="entry name" value="Peptidases_S8_1"/>
    <property type="match status" value="1"/>
</dbReference>
<dbReference type="SUPFAM" id="SSF52743">
    <property type="entry name" value="Subtilisin-like"/>
    <property type="match status" value="1"/>
</dbReference>